<evidence type="ECO:0000313" key="3">
    <source>
        <dbReference type="Proteomes" id="UP000824111"/>
    </source>
</evidence>
<sequence>MRLDFGQSLLTVLAVAAVTFLTRLLPFAVFGGKRKAPAFISYLGEFLPYAIMGMLVVYCLRGVQVFQYPYGLPEALSVLAVIALHKWRHNMLLSIACGTVLYMVLVQMVFA</sequence>
<proteinExistence type="predicted"/>
<feature type="transmembrane region" description="Helical" evidence="1">
    <location>
        <begin position="39"/>
        <end position="60"/>
    </location>
</feature>
<name>A0A9D1LTM2_9FIRM</name>
<evidence type="ECO:0000256" key="1">
    <source>
        <dbReference type="SAM" id="Phobius"/>
    </source>
</evidence>
<keyword evidence="1" id="KW-0812">Transmembrane</keyword>
<reference evidence="2" key="2">
    <citation type="journal article" date="2021" name="PeerJ">
        <title>Extensive microbial diversity within the chicken gut microbiome revealed by metagenomics and culture.</title>
        <authorList>
            <person name="Gilroy R."/>
            <person name="Ravi A."/>
            <person name="Getino M."/>
            <person name="Pursley I."/>
            <person name="Horton D.L."/>
            <person name="Alikhan N.F."/>
            <person name="Baker D."/>
            <person name="Gharbi K."/>
            <person name="Hall N."/>
            <person name="Watson M."/>
            <person name="Adriaenssens E.M."/>
            <person name="Foster-Nyarko E."/>
            <person name="Jarju S."/>
            <person name="Secka A."/>
            <person name="Antonio M."/>
            <person name="Oren A."/>
            <person name="Chaudhuri R.R."/>
            <person name="La Ragione R."/>
            <person name="Hildebrand F."/>
            <person name="Pallen M.J."/>
        </authorList>
    </citation>
    <scope>NUCLEOTIDE SEQUENCE</scope>
    <source>
        <strain evidence="2">ChiSjej4B22-9803</strain>
    </source>
</reference>
<feature type="transmembrane region" description="Helical" evidence="1">
    <location>
        <begin position="12"/>
        <end position="32"/>
    </location>
</feature>
<dbReference type="AlphaFoldDB" id="A0A9D1LTM2"/>
<feature type="transmembrane region" description="Helical" evidence="1">
    <location>
        <begin position="91"/>
        <end position="110"/>
    </location>
</feature>
<organism evidence="2 3">
    <name type="scientific">Candidatus Avimonoglobus intestinipullorum</name>
    <dbReference type="NCBI Taxonomy" id="2840699"/>
    <lineage>
        <taxon>Bacteria</taxon>
        <taxon>Bacillati</taxon>
        <taxon>Bacillota</taxon>
        <taxon>Clostridia</taxon>
        <taxon>Eubacteriales</taxon>
        <taxon>Candidatus Avimonoglobus</taxon>
    </lineage>
</organism>
<dbReference type="Proteomes" id="UP000824111">
    <property type="component" value="Unassembled WGS sequence"/>
</dbReference>
<keyword evidence="1" id="KW-0472">Membrane</keyword>
<feature type="transmembrane region" description="Helical" evidence="1">
    <location>
        <begin position="66"/>
        <end position="84"/>
    </location>
</feature>
<protein>
    <submittedName>
        <fullName evidence="2">Branched-chain amino acid transporter permease</fullName>
    </submittedName>
</protein>
<dbReference type="InterPro" id="IPR008407">
    <property type="entry name" value="Brnchd-chn_aa_trnsp_AzlD"/>
</dbReference>
<accession>A0A9D1LTM2</accession>
<keyword evidence="1" id="KW-1133">Transmembrane helix</keyword>
<dbReference type="Pfam" id="PF05437">
    <property type="entry name" value="AzlD"/>
    <property type="match status" value="1"/>
</dbReference>
<reference evidence="2" key="1">
    <citation type="submission" date="2020-10" db="EMBL/GenBank/DDBJ databases">
        <authorList>
            <person name="Gilroy R."/>
        </authorList>
    </citation>
    <scope>NUCLEOTIDE SEQUENCE</scope>
    <source>
        <strain evidence="2">ChiSjej4B22-9803</strain>
    </source>
</reference>
<comment type="caution">
    <text evidence="2">The sequence shown here is derived from an EMBL/GenBank/DDBJ whole genome shotgun (WGS) entry which is preliminary data.</text>
</comment>
<evidence type="ECO:0000313" key="2">
    <source>
        <dbReference type="EMBL" id="HIU47881.1"/>
    </source>
</evidence>
<dbReference type="EMBL" id="DVND01000018">
    <property type="protein sequence ID" value="HIU47881.1"/>
    <property type="molecule type" value="Genomic_DNA"/>
</dbReference>
<dbReference type="PIRSF" id="PIRSF003203">
    <property type="entry name" value="AzlD"/>
    <property type="match status" value="1"/>
</dbReference>
<gene>
    <name evidence="2" type="ORF">IAB04_00800</name>
</gene>